<proteinExistence type="predicted"/>
<dbReference type="EMBL" id="BNBC01000103">
    <property type="protein sequence ID" value="GHF20976.1"/>
    <property type="molecule type" value="Genomic_DNA"/>
</dbReference>
<evidence type="ECO:0000313" key="2">
    <source>
        <dbReference type="Proteomes" id="UP000641386"/>
    </source>
</evidence>
<evidence type="ECO:0000313" key="1">
    <source>
        <dbReference type="EMBL" id="GHF20976.1"/>
    </source>
</evidence>
<comment type="caution">
    <text evidence="1">The sequence shown here is derived from an EMBL/GenBank/DDBJ whole genome shotgun (WGS) entry which is preliminary data.</text>
</comment>
<keyword evidence="2" id="KW-1185">Reference proteome</keyword>
<dbReference type="AlphaFoldDB" id="A0A919AQQ5"/>
<protein>
    <submittedName>
        <fullName evidence="1">Uncharacterized protein</fullName>
    </submittedName>
</protein>
<accession>A0A919AQQ5</accession>
<reference evidence="1" key="1">
    <citation type="journal article" date="2014" name="Int. J. Syst. Evol. Microbiol.">
        <title>Complete genome sequence of Corynebacterium casei LMG S-19264T (=DSM 44701T), isolated from a smear-ripened cheese.</title>
        <authorList>
            <consortium name="US DOE Joint Genome Institute (JGI-PGF)"/>
            <person name="Walter F."/>
            <person name="Albersmeier A."/>
            <person name="Kalinowski J."/>
            <person name="Ruckert C."/>
        </authorList>
    </citation>
    <scope>NUCLEOTIDE SEQUENCE</scope>
    <source>
        <strain evidence="1">JCM 3302</strain>
    </source>
</reference>
<reference evidence="1" key="2">
    <citation type="submission" date="2020-09" db="EMBL/GenBank/DDBJ databases">
        <authorList>
            <person name="Sun Q."/>
            <person name="Ohkuma M."/>
        </authorList>
    </citation>
    <scope>NUCLEOTIDE SEQUENCE</scope>
    <source>
        <strain evidence="1">JCM 3302</strain>
    </source>
</reference>
<dbReference type="Proteomes" id="UP000641386">
    <property type="component" value="Unassembled WGS sequence"/>
</dbReference>
<gene>
    <name evidence="1" type="ORF">GCM10014715_89050</name>
</gene>
<sequence>MTIHHNQPGDDSPWWEHVCARDVLRIIAAWDHLRLHIPASTRQPTVYLHQRTRLPLHLLRDLQQTRTVCAHPHIRPLTQSDLDRALVTAYHALARL</sequence>
<dbReference type="RefSeq" id="WP_189908398.1">
    <property type="nucleotide sequence ID" value="NZ_BNBC01000103.1"/>
</dbReference>
<organism evidence="1 2">
    <name type="scientific">Streptomyces spiralis</name>
    <dbReference type="NCBI Taxonomy" id="66376"/>
    <lineage>
        <taxon>Bacteria</taxon>
        <taxon>Bacillati</taxon>
        <taxon>Actinomycetota</taxon>
        <taxon>Actinomycetes</taxon>
        <taxon>Kitasatosporales</taxon>
        <taxon>Streptomycetaceae</taxon>
        <taxon>Streptomyces</taxon>
    </lineage>
</organism>
<name>A0A919AQQ5_9ACTN</name>